<gene>
    <name evidence="1" type="ORF">QFZ49_002967</name>
</gene>
<reference evidence="1 2" key="1">
    <citation type="submission" date="2023-07" db="EMBL/GenBank/DDBJ databases">
        <title>Comparative genomics of wheat-associated soil bacteria to identify genetic determinants of phenazine resistance.</title>
        <authorList>
            <person name="Mouncey N."/>
        </authorList>
    </citation>
    <scope>NUCLEOTIDE SEQUENCE [LARGE SCALE GENOMIC DNA]</scope>
    <source>
        <strain evidence="1 2">W2I16</strain>
    </source>
</reference>
<proteinExistence type="predicted"/>
<keyword evidence="2" id="KW-1185">Reference proteome</keyword>
<name>A0ABU0RM26_9ACTN</name>
<evidence type="ECO:0000313" key="1">
    <source>
        <dbReference type="EMBL" id="MDQ0933037.1"/>
    </source>
</evidence>
<evidence type="ECO:0000313" key="2">
    <source>
        <dbReference type="Proteomes" id="UP001223072"/>
    </source>
</evidence>
<comment type="caution">
    <text evidence="1">The sequence shown here is derived from an EMBL/GenBank/DDBJ whole genome shotgun (WGS) entry which is preliminary data.</text>
</comment>
<dbReference type="EMBL" id="JAUSZS010000003">
    <property type="protein sequence ID" value="MDQ0933037.1"/>
    <property type="molecule type" value="Genomic_DNA"/>
</dbReference>
<organism evidence="1 2">
    <name type="scientific">Streptomyces turgidiscabies</name>
    <dbReference type="NCBI Taxonomy" id="85558"/>
    <lineage>
        <taxon>Bacteria</taxon>
        <taxon>Bacillati</taxon>
        <taxon>Actinomycetota</taxon>
        <taxon>Actinomycetes</taxon>
        <taxon>Kitasatosporales</taxon>
        <taxon>Streptomycetaceae</taxon>
        <taxon>Streptomyces</taxon>
    </lineage>
</organism>
<protein>
    <submittedName>
        <fullName evidence="1">Uncharacterized protein</fullName>
    </submittedName>
</protein>
<dbReference type="Proteomes" id="UP001223072">
    <property type="component" value="Unassembled WGS sequence"/>
</dbReference>
<accession>A0ABU0RM26</accession>
<sequence>MSGVARRAGLYGHDLALGRVDLDPPCNGWDKEPESLPSTVAAYPLAADRMMTTPIATARTMATTPQMIPASAWPALVAWPRRAR</sequence>